<dbReference type="AlphaFoldDB" id="A0A1H9I528"/>
<name>A0A1H9I528_9LACT</name>
<reference evidence="1 2" key="1">
    <citation type="submission" date="2016-10" db="EMBL/GenBank/DDBJ databases">
        <authorList>
            <person name="de Groot N.N."/>
        </authorList>
    </citation>
    <scope>NUCLEOTIDE SEQUENCE [LARGE SCALE GENOMIC DNA]</scope>
    <source>
        <strain evidence="1 2">DSM 15827</strain>
    </source>
</reference>
<gene>
    <name evidence="1" type="ORF">SAMN05421767_10461</name>
</gene>
<evidence type="ECO:0000313" key="1">
    <source>
        <dbReference type="EMBL" id="SEQ69648.1"/>
    </source>
</evidence>
<organism evidence="1 2">
    <name type="scientific">Granulicatella balaenopterae</name>
    <dbReference type="NCBI Taxonomy" id="137733"/>
    <lineage>
        <taxon>Bacteria</taxon>
        <taxon>Bacillati</taxon>
        <taxon>Bacillota</taxon>
        <taxon>Bacilli</taxon>
        <taxon>Lactobacillales</taxon>
        <taxon>Carnobacteriaceae</taxon>
        <taxon>Granulicatella</taxon>
    </lineage>
</organism>
<dbReference type="Proteomes" id="UP000198556">
    <property type="component" value="Unassembled WGS sequence"/>
</dbReference>
<protein>
    <submittedName>
        <fullName evidence="1">Uncharacterized protein</fullName>
    </submittedName>
</protein>
<evidence type="ECO:0000313" key="2">
    <source>
        <dbReference type="Proteomes" id="UP000198556"/>
    </source>
</evidence>
<dbReference type="STRING" id="137733.SAMN05421767_10461"/>
<keyword evidence="2" id="KW-1185">Reference proteome</keyword>
<sequence>MIIQGEGIYFEWSFEELVQGEYIKNRIQTEIDSHTVNQINTSLTTTQLENLLTSWEQVSSGELDWYHSDFKDSGLSLNLERGAEAIYLVIEVTEEVIQTNPTTTIGIDLLTLTQEGLVEDNLSEQAKSEQAQLFELEVELTSEELTDFISDIKDNYDVL</sequence>
<proteinExistence type="predicted"/>
<dbReference type="RefSeq" id="WP_089745983.1">
    <property type="nucleotide sequence ID" value="NZ_FOGF01000004.1"/>
</dbReference>
<dbReference type="EMBL" id="FOGF01000004">
    <property type="protein sequence ID" value="SEQ69648.1"/>
    <property type="molecule type" value="Genomic_DNA"/>
</dbReference>
<accession>A0A1H9I528</accession>